<sequence>MIYFVTPTGNSTLTPGQMLSINVVVRRLDLALINELTLDLIDSSDNNVVWRHYVPSTNWNPATGATGEWKDSWAWTIPTDFKRGDYHLRAYSDAKYNSMGETGSILREATAHFKVANYTEMLF</sequence>
<name>A0A1Y1Y9T4_9FUNG</name>
<dbReference type="EMBL" id="MCFE01000196">
    <property type="protein sequence ID" value="ORX94779.1"/>
    <property type="molecule type" value="Genomic_DNA"/>
</dbReference>
<dbReference type="AlphaFoldDB" id="A0A1Y1Y9T4"/>
<keyword evidence="2" id="KW-1185">Reference proteome</keyword>
<dbReference type="InParanoid" id="A0A1Y1Y9T4"/>
<dbReference type="Proteomes" id="UP000193498">
    <property type="component" value="Unassembled WGS sequence"/>
</dbReference>
<evidence type="ECO:0000313" key="1">
    <source>
        <dbReference type="EMBL" id="ORX94779.1"/>
    </source>
</evidence>
<gene>
    <name evidence="1" type="ORF">K493DRAFT_301869</name>
</gene>
<comment type="caution">
    <text evidence="1">The sequence shown here is derived from an EMBL/GenBank/DDBJ whole genome shotgun (WGS) entry which is preliminary data.</text>
</comment>
<protein>
    <recommendedName>
        <fullName evidence="3">Macroglobulin domain-containing protein</fullName>
    </recommendedName>
</protein>
<organism evidence="1 2">
    <name type="scientific">Basidiobolus meristosporus CBS 931.73</name>
    <dbReference type="NCBI Taxonomy" id="1314790"/>
    <lineage>
        <taxon>Eukaryota</taxon>
        <taxon>Fungi</taxon>
        <taxon>Fungi incertae sedis</taxon>
        <taxon>Zoopagomycota</taxon>
        <taxon>Entomophthoromycotina</taxon>
        <taxon>Basidiobolomycetes</taxon>
        <taxon>Basidiobolales</taxon>
        <taxon>Basidiobolaceae</taxon>
        <taxon>Basidiobolus</taxon>
    </lineage>
</organism>
<proteinExistence type="predicted"/>
<dbReference type="OrthoDB" id="2277867at2759"/>
<evidence type="ECO:0008006" key="3">
    <source>
        <dbReference type="Google" id="ProtNLM"/>
    </source>
</evidence>
<evidence type="ECO:0000313" key="2">
    <source>
        <dbReference type="Proteomes" id="UP000193498"/>
    </source>
</evidence>
<reference evidence="1 2" key="1">
    <citation type="submission" date="2016-07" db="EMBL/GenBank/DDBJ databases">
        <title>Pervasive Adenine N6-methylation of Active Genes in Fungi.</title>
        <authorList>
            <consortium name="DOE Joint Genome Institute"/>
            <person name="Mondo S.J."/>
            <person name="Dannebaum R.O."/>
            <person name="Kuo R.C."/>
            <person name="Labutti K."/>
            <person name="Haridas S."/>
            <person name="Kuo A."/>
            <person name="Salamov A."/>
            <person name="Ahrendt S.R."/>
            <person name="Lipzen A."/>
            <person name="Sullivan W."/>
            <person name="Andreopoulos W.B."/>
            <person name="Clum A."/>
            <person name="Lindquist E."/>
            <person name="Daum C."/>
            <person name="Ramamoorthy G.K."/>
            <person name="Gryganskyi A."/>
            <person name="Culley D."/>
            <person name="Magnuson J.K."/>
            <person name="James T.Y."/>
            <person name="O'Malley M.A."/>
            <person name="Stajich J.E."/>
            <person name="Spatafora J.W."/>
            <person name="Visel A."/>
            <person name="Grigoriev I.V."/>
        </authorList>
    </citation>
    <scope>NUCLEOTIDE SEQUENCE [LARGE SCALE GENOMIC DNA]</scope>
    <source>
        <strain evidence="1 2">CBS 931.73</strain>
    </source>
</reference>
<accession>A0A1Y1Y9T4</accession>